<protein>
    <submittedName>
        <fullName evidence="5">FAD-dependent monooxygenase</fullName>
    </submittedName>
</protein>
<dbReference type="EMBL" id="CP058579">
    <property type="protein sequence ID" value="QLG60523.1"/>
    <property type="molecule type" value="Genomic_DNA"/>
</dbReference>
<dbReference type="SUPFAM" id="SSF51905">
    <property type="entry name" value="FAD/NAD(P)-binding domain"/>
    <property type="match status" value="1"/>
</dbReference>
<dbReference type="PANTHER" id="PTHR13789">
    <property type="entry name" value="MONOOXYGENASE"/>
    <property type="match status" value="1"/>
</dbReference>
<dbReference type="Gene3D" id="3.50.50.60">
    <property type="entry name" value="FAD/NAD(P)-binding domain"/>
    <property type="match status" value="1"/>
</dbReference>
<dbReference type="GeneID" id="56036127"/>
<keyword evidence="6" id="KW-1185">Reference proteome</keyword>
<dbReference type="Proteomes" id="UP000509626">
    <property type="component" value="Chromosome"/>
</dbReference>
<dbReference type="GO" id="GO:0004497">
    <property type="term" value="F:monooxygenase activity"/>
    <property type="evidence" value="ECO:0007669"/>
    <property type="project" value="UniProtKB-KW"/>
</dbReference>
<proteinExistence type="predicted"/>
<dbReference type="KEGG" id="halu:HUG12_01670"/>
<dbReference type="OrthoDB" id="213386at2157"/>
<keyword evidence="1" id="KW-0560">Oxidoreductase</keyword>
<reference evidence="5 6" key="1">
    <citation type="submission" date="2020-06" db="EMBL/GenBank/DDBJ databases">
        <title>NJ-3-1, isolated from saline soil.</title>
        <authorList>
            <person name="Cui H.L."/>
            <person name="Shi X."/>
        </authorList>
    </citation>
    <scope>NUCLEOTIDE SEQUENCE [LARGE SCALE GENOMIC DNA]</scope>
    <source>
        <strain evidence="5 6">NJ-3-1</strain>
    </source>
</reference>
<dbReference type="InterPro" id="IPR050493">
    <property type="entry name" value="FAD-dep_Monooxygenase_BioMet"/>
</dbReference>
<gene>
    <name evidence="5" type="ORF">HUG12_01670</name>
</gene>
<evidence type="ECO:0000256" key="3">
    <source>
        <dbReference type="SAM" id="MobiDB-lite"/>
    </source>
</evidence>
<dbReference type="InterPro" id="IPR002938">
    <property type="entry name" value="FAD-bd"/>
</dbReference>
<dbReference type="PRINTS" id="PR00420">
    <property type="entry name" value="RNGMNOXGNASE"/>
</dbReference>
<dbReference type="Pfam" id="PF01494">
    <property type="entry name" value="FAD_binding_3"/>
    <property type="match status" value="1"/>
</dbReference>
<evidence type="ECO:0000259" key="4">
    <source>
        <dbReference type="Pfam" id="PF01494"/>
    </source>
</evidence>
<feature type="domain" description="FAD-binding" evidence="4">
    <location>
        <begin position="7"/>
        <end position="339"/>
    </location>
</feature>
<dbReference type="GO" id="GO:0071949">
    <property type="term" value="F:FAD binding"/>
    <property type="evidence" value="ECO:0007669"/>
    <property type="project" value="InterPro"/>
</dbReference>
<accession>A0A7D5QE65</accession>
<dbReference type="RefSeq" id="WP_179267109.1">
    <property type="nucleotide sequence ID" value="NZ_CP058579.1"/>
</dbReference>
<sequence length="398" mass="42647">MTREMPEVAIVGGGICGLVTALALEQRGTTPTIYEAASEYRPVGAGLLLQTNALLVLDHLGIVDRIRDVGIPLGDSVIRSPGGRVLKRFDLDRLERDEFGHGFVAIHRGDLQAILLDELDTDVETGAKCRAVTDVNEPTVQFADGTCVRPDVVVGADGINSAVRDAVVPDVELRALDSVAYRAVATVDLPEEHRMRGIEVWGKGAYTGGAPLGEDRFYWFGTAPTSPTSLPADHPRPVSELREQFASYPEPIPSVLESLDDDDVFVTALEEVPTLDRWSRGAVCLAGDAAHGMLPFAGQGAAQAIEDGLLLAHSISATDDRSDAFEAYERERKPRADRIRSESQLLGRLGSIRSGIGAGTRNLLVGLVPDVLFQRARRQRASGTSLPETALGASDHSG</sequence>
<evidence type="ECO:0000313" key="5">
    <source>
        <dbReference type="EMBL" id="QLG60523.1"/>
    </source>
</evidence>
<evidence type="ECO:0000256" key="2">
    <source>
        <dbReference type="ARBA" id="ARBA00023033"/>
    </source>
</evidence>
<name>A0A7D5QE65_9EURY</name>
<evidence type="ECO:0000256" key="1">
    <source>
        <dbReference type="ARBA" id="ARBA00023002"/>
    </source>
</evidence>
<keyword evidence="2 5" id="KW-0503">Monooxygenase</keyword>
<dbReference type="AlphaFoldDB" id="A0A7D5QE65"/>
<feature type="region of interest" description="Disordered" evidence="3">
    <location>
        <begin position="378"/>
        <end position="398"/>
    </location>
</feature>
<dbReference type="InterPro" id="IPR036188">
    <property type="entry name" value="FAD/NAD-bd_sf"/>
</dbReference>
<organism evidence="5 6">
    <name type="scientific">Halorarum salinum</name>
    <dbReference type="NCBI Taxonomy" id="2743089"/>
    <lineage>
        <taxon>Archaea</taxon>
        <taxon>Methanobacteriati</taxon>
        <taxon>Methanobacteriota</taxon>
        <taxon>Stenosarchaea group</taxon>
        <taxon>Halobacteria</taxon>
        <taxon>Halobacteriales</taxon>
        <taxon>Haloferacaceae</taxon>
        <taxon>Halorarum</taxon>
    </lineage>
</organism>
<dbReference type="PANTHER" id="PTHR13789:SF309">
    <property type="entry name" value="PUTATIVE (AFU_ORTHOLOGUE AFUA_6G14510)-RELATED"/>
    <property type="match status" value="1"/>
</dbReference>
<evidence type="ECO:0000313" key="6">
    <source>
        <dbReference type="Proteomes" id="UP000509626"/>
    </source>
</evidence>